<dbReference type="EMBL" id="CAICTM010000435">
    <property type="protein sequence ID" value="CAB9510438.1"/>
    <property type="molecule type" value="Genomic_DNA"/>
</dbReference>
<sequence>MKSFLSLLLLLPAALAFVSQVPKSNHAVTALFAEDENKGGLFGGIKNFFEELDAFVDDASARRLGAGASFYGKRKSNFYGESDKMKKADKNVYDPSEDYRVTAAGNYKWMEDEDGVLRPVTRLKNKIMEKN</sequence>
<keyword evidence="1" id="KW-0732">Signal</keyword>
<gene>
    <name evidence="2" type="ORF">SEMRO_436_G142600.1</name>
</gene>
<dbReference type="OrthoDB" id="40753at2759"/>
<protein>
    <submittedName>
        <fullName evidence="2">Uncharacterized protein</fullName>
    </submittedName>
</protein>
<feature type="chain" id="PRO_5040172742" evidence="1">
    <location>
        <begin position="17"/>
        <end position="131"/>
    </location>
</feature>
<dbReference type="AlphaFoldDB" id="A0A9N8DWV0"/>
<dbReference type="Proteomes" id="UP001153069">
    <property type="component" value="Unassembled WGS sequence"/>
</dbReference>
<organism evidence="2 3">
    <name type="scientific">Seminavis robusta</name>
    <dbReference type="NCBI Taxonomy" id="568900"/>
    <lineage>
        <taxon>Eukaryota</taxon>
        <taxon>Sar</taxon>
        <taxon>Stramenopiles</taxon>
        <taxon>Ochrophyta</taxon>
        <taxon>Bacillariophyta</taxon>
        <taxon>Bacillariophyceae</taxon>
        <taxon>Bacillariophycidae</taxon>
        <taxon>Naviculales</taxon>
        <taxon>Naviculaceae</taxon>
        <taxon>Seminavis</taxon>
    </lineage>
</organism>
<accession>A0A9N8DWV0</accession>
<keyword evidence="3" id="KW-1185">Reference proteome</keyword>
<reference evidence="2" key="1">
    <citation type="submission" date="2020-06" db="EMBL/GenBank/DDBJ databases">
        <authorList>
            <consortium name="Plant Systems Biology data submission"/>
        </authorList>
    </citation>
    <scope>NUCLEOTIDE SEQUENCE</scope>
    <source>
        <strain evidence="2">D6</strain>
    </source>
</reference>
<evidence type="ECO:0000256" key="1">
    <source>
        <dbReference type="SAM" id="SignalP"/>
    </source>
</evidence>
<evidence type="ECO:0000313" key="3">
    <source>
        <dbReference type="Proteomes" id="UP001153069"/>
    </source>
</evidence>
<comment type="caution">
    <text evidence="2">The sequence shown here is derived from an EMBL/GenBank/DDBJ whole genome shotgun (WGS) entry which is preliminary data.</text>
</comment>
<feature type="signal peptide" evidence="1">
    <location>
        <begin position="1"/>
        <end position="16"/>
    </location>
</feature>
<proteinExistence type="predicted"/>
<name>A0A9N8DWV0_9STRA</name>
<evidence type="ECO:0000313" key="2">
    <source>
        <dbReference type="EMBL" id="CAB9510438.1"/>
    </source>
</evidence>